<dbReference type="PANTHER" id="PTHR22893:SF91">
    <property type="entry name" value="NADPH DEHYDROGENASE 2-RELATED"/>
    <property type="match status" value="1"/>
</dbReference>
<dbReference type="AlphaFoldDB" id="A0A2S9V4Z4"/>
<proteinExistence type="inferred from homology"/>
<organism evidence="5 6">
    <name type="scientific">Alteromonas alba</name>
    <dbReference type="NCBI Taxonomy" id="2079529"/>
    <lineage>
        <taxon>Bacteria</taxon>
        <taxon>Pseudomonadati</taxon>
        <taxon>Pseudomonadota</taxon>
        <taxon>Gammaproteobacteria</taxon>
        <taxon>Alteromonadales</taxon>
        <taxon>Alteromonadaceae</taxon>
        <taxon>Alteromonas/Salinimonas group</taxon>
        <taxon>Alteromonas</taxon>
    </lineage>
</organism>
<evidence type="ECO:0000256" key="1">
    <source>
        <dbReference type="ARBA" id="ARBA00001917"/>
    </source>
</evidence>
<dbReference type="GO" id="GO:0016628">
    <property type="term" value="F:oxidoreductase activity, acting on the CH-CH group of donors, NAD or NADP as acceptor"/>
    <property type="evidence" value="ECO:0007669"/>
    <property type="project" value="UniProtKB-ARBA"/>
</dbReference>
<dbReference type="GO" id="GO:0005829">
    <property type="term" value="C:cytosol"/>
    <property type="evidence" value="ECO:0007669"/>
    <property type="project" value="UniProtKB-ARBA"/>
</dbReference>
<comment type="similarity">
    <text evidence="2">Belongs to the NADH:flavin oxidoreductase/NADH oxidase family.</text>
</comment>
<dbReference type="InterPro" id="IPR045247">
    <property type="entry name" value="Oye-like"/>
</dbReference>
<evidence type="ECO:0000256" key="2">
    <source>
        <dbReference type="ARBA" id="ARBA00005979"/>
    </source>
</evidence>
<dbReference type="Pfam" id="PF00724">
    <property type="entry name" value="Oxidored_FMN"/>
    <property type="match status" value="1"/>
</dbReference>
<dbReference type="InterPro" id="IPR001155">
    <property type="entry name" value="OxRdtase_FMN_N"/>
</dbReference>
<dbReference type="CDD" id="cd02933">
    <property type="entry name" value="OYE_like_FMN"/>
    <property type="match status" value="1"/>
</dbReference>
<dbReference type="Proteomes" id="UP000238949">
    <property type="component" value="Unassembled WGS sequence"/>
</dbReference>
<feature type="domain" description="NADH:flavin oxidoreductase/NADH oxidase N-terminal" evidence="4">
    <location>
        <begin position="6"/>
        <end position="338"/>
    </location>
</feature>
<dbReference type="EMBL" id="PVNP01000204">
    <property type="protein sequence ID" value="PRO71537.1"/>
    <property type="molecule type" value="Genomic_DNA"/>
</dbReference>
<name>A0A2S9V4Z4_9ALTE</name>
<protein>
    <submittedName>
        <fullName evidence="5">Alkene reductase</fullName>
    </submittedName>
</protein>
<keyword evidence="6" id="KW-1185">Reference proteome</keyword>
<dbReference type="InterPro" id="IPR013785">
    <property type="entry name" value="Aldolase_TIM"/>
</dbReference>
<evidence type="ECO:0000313" key="6">
    <source>
        <dbReference type="Proteomes" id="UP000238949"/>
    </source>
</evidence>
<accession>A0A2S9V4Z4</accession>
<dbReference type="GO" id="GO:0010181">
    <property type="term" value="F:FMN binding"/>
    <property type="evidence" value="ECO:0007669"/>
    <property type="project" value="InterPro"/>
</dbReference>
<dbReference type="OrthoDB" id="8523426at2"/>
<evidence type="ECO:0000256" key="3">
    <source>
        <dbReference type="ARBA" id="ARBA00023002"/>
    </source>
</evidence>
<sequence length="374" mass="41326">MTAPHLLSPVTFAGQELKNRMVLAPLTRGRAGPDRVPNKIMGDYYVQRASGGLLISEATSISPEGNGWVDAPGIYTSEMTAGWKSITDRVHAAGGRMVLQLWHTGRASHSDFHNGELPFSASAVAINDGDGIYTPKGKKPFEVPRPMAVEDIKRTVEDYRQAAINAKEAGFDGVEVHAANGYLINQFLDSRSNQRDDDYGGSLENRYRFLAEVMQVVLEVWPAEQVGVRLSPNGVFNDMGADDYKETYMFVADKLNQLGIGYLHVMDGLAFGFHERGEAMTLQEFRHVYKGLLIGNCGYDKDTAEQRISSGDADMIAFGRPWITNPDLPVRFANDYPLESFDDPSHWYGGGSEGYSDYSDYEEATGIDQAEKLV</sequence>
<comment type="cofactor">
    <cofactor evidence="1">
        <name>FMN</name>
        <dbReference type="ChEBI" id="CHEBI:58210"/>
    </cofactor>
</comment>
<evidence type="ECO:0000313" key="5">
    <source>
        <dbReference type="EMBL" id="PRO71537.1"/>
    </source>
</evidence>
<dbReference type="Gene3D" id="3.20.20.70">
    <property type="entry name" value="Aldolase class I"/>
    <property type="match status" value="1"/>
</dbReference>
<evidence type="ECO:0000259" key="4">
    <source>
        <dbReference type="Pfam" id="PF00724"/>
    </source>
</evidence>
<dbReference type="SUPFAM" id="SSF51395">
    <property type="entry name" value="FMN-linked oxidoreductases"/>
    <property type="match status" value="1"/>
</dbReference>
<reference evidence="6" key="1">
    <citation type="journal article" date="2020" name="Int. J. Syst. Evol. Microbiol.">
        <title>Alteromonas alba sp. nov., a marine bacterium isolated from the seawater of the West Pacific Ocean.</title>
        <authorList>
            <person name="Sun C."/>
            <person name="Wu Y.-H."/>
            <person name="Xamxidin M."/>
            <person name="Cheng H."/>
            <person name="Xu X.-W."/>
        </authorList>
    </citation>
    <scope>NUCLEOTIDE SEQUENCE [LARGE SCALE GENOMIC DNA]</scope>
    <source>
        <strain evidence="6">190</strain>
    </source>
</reference>
<dbReference type="FunFam" id="3.20.20.70:FF:000059">
    <property type="entry name" value="N-ethylmaleimide reductase, FMN-linked"/>
    <property type="match status" value="1"/>
</dbReference>
<dbReference type="RefSeq" id="WP_105936463.1">
    <property type="nucleotide sequence ID" value="NZ_PVNP01000204.1"/>
</dbReference>
<gene>
    <name evidence="5" type="ORF">C6Y40_21595</name>
</gene>
<comment type="caution">
    <text evidence="5">The sequence shown here is derived from an EMBL/GenBank/DDBJ whole genome shotgun (WGS) entry which is preliminary data.</text>
</comment>
<dbReference type="PANTHER" id="PTHR22893">
    <property type="entry name" value="NADH OXIDOREDUCTASE-RELATED"/>
    <property type="match status" value="1"/>
</dbReference>
<keyword evidence="3" id="KW-0560">Oxidoreductase</keyword>